<keyword evidence="4" id="KW-0597">Phosphoprotein</keyword>
<evidence type="ECO:0000256" key="5">
    <source>
        <dbReference type="ARBA" id="ARBA00022618"/>
    </source>
</evidence>
<feature type="domain" description="Calponin-homology (CH)" evidence="13">
    <location>
        <begin position="577"/>
        <end position="707"/>
    </location>
</feature>
<evidence type="ECO:0000259" key="13">
    <source>
        <dbReference type="PROSITE" id="PS50021"/>
    </source>
</evidence>
<dbReference type="Pfam" id="PF00307">
    <property type="entry name" value="CH"/>
    <property type="match status" value="2"/>
</dbReference>
<dbReference type="Gene3D" id="2.60.40.10">
    <property type="entry name" value="Immunoglobulins"/>
    <property type="match status" value="1"/>
</dbReference>
<keyword evidence="5" id="KW-0132">Cell division</keyword>
<name>A0A7M5WZ14_9CNID</name>
<dbReference type="Pfam" id="PF15780">
    <property type="entry name" value="ASH"/>
    <property type="match status" value="1"/>
</dbReference>
<dbReference type="GO" id="GO:0007051">
    <property type="term" value="P:spindle organization"/>
    <property type="evidence" value="ECO:0007669"/>
    <property type="project" value="TreeGrafter"/>
</dbReference>
<feature type="region of interest" description="Disordered" evidence="12">
    <location>
        <begin position="209"/>
        <end position="320"/>
    </location>
</feature>
<keyword evidence="3" id="KW-0963">Cytoplasm</keyword>
<evidence type="ECO:0000256" key="2">
    <source>
        <dbReference type="ARBA" id="ARBA00004496"/>
    </source>
</evidence>
<dbReference type="PROSITE" id="PS50021">
    <property type="entry name" value="CH"/>
    <property type="match status" value="2"/>
</dbReference>
<dbReference type="Gene3D" id="1.10.418.10">
    <property type="entry name" value="Calponin-like domain"/>
    <property type="match status" value="2"/>
</dbReference>
<dbReference type="InterPro" id="IPR013783">
    <property type="entry name" value="Ig-like_fold"/>
</dbReference>
<dbReference type="GO" id="GO:0005737">
    <property type="term" value="C:cytoplasm"/>
    <property type="evidence" value="ECO:0007669"/>
    <property type="project" value="UniProtKB-SubCell"/>
</dbReference>
<keyword evidence="8" id="KW-0112">Calmodulin-binding</keyword>
<evidence type="ECO:0000256" key="11">
    <source>
        <dbReference type="ARBA" id="ARBA00023306"/>
    </source>
</evidence>
<keyword evidence="6" id="KW-0677">Repeat</keyword>
<keyword evidence="9" id="KW-0175">Coiled coil</keyword>
<dbReference type="InterPro" id="IPR036872">
    <property type="entry name" value="CH_dom_sf"/>
</dbReference>
<comment type="subcellular location">
    <subcellularLocation>
        <location evidence="2">Cytoplasm</location>
    </subcellularLocation>
    <subcellularLocation>
        <location evidence="1">Nucleus</location>
    </subcellularLocation>
</comment>
<dbReference type="InterPro" id="IPR051185">
    <property type="entry name" value="ASPM"/>
</dbReference>
<evidence type="ECO:0000256" key="7">
    <source>
        <dbReference type="ARBA" id="ARBA00022776"/>
    </source>
</evidence>
<evidence type="ECO:0000256" key="10">
    <source>
        <dbReference type="ARBA" id="ARBA00023242"/>
    </source>
</evidence>
<evidence type="ECO:0000313" key="14">
    <source>
        <dbReference type="EnsemblMetazoa" id="CLYHEMP014977.1"/>
    </source>
</evidence>
<feature type="compositionally biased region" description="Pro residues" evidence="12">
    <location>
        <begin position="287"/>
        <end position="299"/>
    </location>
</feature>
<dbReference type="InterPro" id="IPR000048">
    <property type="entry name" value="IQ_motif_EF-hand-BS"/>
</dbReference>
<keyword evidence="7" id="KW-0498">Mitosis</keyword>
<keyword evidence="15" id="KW-1185">Reference proteome</keyword>
<evidence type="ECO:0000313" key="15">
    <source>
        <dbReference type="Proteomes" id="UP000594262"/>
    </source>
</evidence>
<dbReference type="InterPro" id="IPR027417">
    <property type="entry name" value="P-loop_NTPase"/>
</dbReference>
<keyword evidence="11" id="KW-0131">Cell cycle</keyword>
<dbReference type="GeneID" id="136814625"/>
<dbReference type="GO" id="GO:0000922">
    <property type="term" value="C:spindle pole"/>
    <property type="evidence" value="ECO:0007669"/>
    <property type="project" value="TreeGrafter"/>
</dbReference>
<dbReference type="Pfam" id="PF00612">
    <property type="entry name" value="IQ"/>
    <property type="match status" value="31"/>
</dbReference>
<organism evidence="14 15">
    <name type="scientific">Clytia hemisphaerica</name>
    <dbReference type="NCBI Taxonomy" id="252671"/>
    <lineage>
        <taxon>Eukaryota</taxon>
        <taxon>Metazoa</taxon>
        <taxon>Cnidaria</taxon>
        <taxon>Hydrozoa</taxon>
        <taxon>Hydroidolina</taxon>
        <taxon>Leptothecata</taxon>
        <taxon>Obeliida</taxon>
        <taxon>Clytiidae</taxon>
        <taxon>Clytia</taxon>
    </lineage>
</organism>
<dbReference type="SMART" id="SM00015">
    <property type="entry name" value="IQ"/>
    <property type="match status" value="66"/>
</dbReference>
<feature type="compositionally biased region" description="Polar residues" evidence="12">
    <location>
        <begin position="238"/>
        <end position="247"/>
    </location>
</feature>
<dbReference type="CDD" id="cd21224">
    <property type="entry name" value="CH_ASPM_rpt2"/>
    <property type="match status" value="1"/>
</dbReference>
<dbReference type="GO" id="GO:0005634">
    <property type="term" value="C:nucleus"/>
    <property type="evidence" value="ECO:0007669"/>
    <property type="project" value="UniProtKB-SubCell"/>
</dbReference>
<dbReference type="InterPro" id="IPR031549">
    <property type="entry name" value="ASH"/>
</dbReference>
<dbReference type="GO" id="GO:0051301">
    <property type="term" value="P:cell division"/>
    <property type="evidence" value="ECO:0007669"/>
    <property type="project" value="UniProtKB-KW"/>
</dbReference>
<dbReference type="RefSeq" id="XP_066927192.1">
    <property type="nucleotide sequence ID" value="XM_067071091.1"/>
</dbReference>
<dbReference type="SUPFAM" id="SSF52540">
    <property type="entry name" value="P-loop containing nucleoside triphosphate hydrolases"/>
    <property type="match status" value="11"/>
</dbReference>
<feature type="domain" description="Calponin-homology (CH)" evidence="13">
    <location>
        <begin position="765"/>
        <end position="912"/>
    </location>
</feature>
<evidence type="ECO:0000256" key="1">
    <source>
        <dbReference type="ARBA" id="ARBA00004123"/>
    </source>
</evidence>
<dbReference type="Gene3D" id="1.20.5.190">
    <property type="match status" value="30"/>
</dbReference>
<dbReference type="CDD" id="cd23767">
    <property type="entry name" value="IQCD"/>
    <property type="match status" value="2"/>
</dbReference>
<dbReference type="InterPro" id="IPR001715">
    <property type="entry name" value="CH_dom"/>
</dbReference>
<accession>A0A7M5WZ14</accession>
<dbReference type="OrthoDB" id="2148418at2759"/>
<protein>
    <recommendedName>
        <fullName evidence="13">Calponin-homology (CH) domain-containing protein</fullName>
    </recommendedName>
</protein>
<dbReference type="SUPFAM" id="SSF47576">
    <property type="entry name" value="Calponin-homology domain, CH-domain"/>
    <property type="match status" value="1"/>
</dbReference>
<evidence type="ECO:0000256" key="6">
    <source>
        <dbReference type="ARBA" id="ARBA00022737"/>
    </source>
</evidence>
<dbReference type="PANTHER" id="PTHR22706">
    <property type="entry name" value="ASSEMBLY FACTOR FOR SPINDLE MICROTUBULES"/>
    <property type="match status" value="1"/>
</dbReference>
<dbReference type="PANTHER" id="PTHR22706:SF1">
    <property type="entry name" value="ASSEMBLY FACTOR FOR SPINDLE MICROTUBULES"/>
    <property type="match status" value="1"/>
</dbReference>
<evidence type="ECO:0000256" key="9">
    <source>
        <dbReference type="ARBA" id="ARBA00023054"/>
    </source>
</evidence>
<dbReference type="PROSITE" id="PS50096">
    <property type="entry name" value="IQ"/>
    <property type="match status" value="40"/>
</dbReference>
<dbReference type="SMART" id="SM00033">
    <property type="entry name" value="CH"/>
    <property type="match status" value="2"/>
</dbReference>
<evidence type="ECO:0000256" key="3">
    <source>
        <dbReference type="ARBA" id="ARBA00022490"/>
    </source>
</evidence>
<evidence type="ECO:0000256" key="12">
    <source>
        <dbReference type="SAM" id="MobiDB-lite"/>
    </source>
</evidence>
<keyword evidence="10" id="KW-0539">Nucleus</keyword>
<evidence type="ECO:0000256" key="4">
    <source>
        <dbReference type="ARBA" id="ARBA00022553"/>
    </source>
</evidence>
<evidence type="ECO:0000256" key="8">
    <source>
        <dbReference type="ARBA" id="ARBA00022860"/>
    </source>
</evidence>
<dbReference type="Proteomes" id="UP000594262">
    <property type="component" value="Unplaced"/>
</dbReference>
<dbReference type="GO" id="GO:0000278">
    <property type="term" value="P:mitotic cell cycle"/>
    <property type="evidence" value="ECO:0007669"/>
    <property type="project" value="TreeGrafter"/>
</dbReference>
<proteinExistence type="predicted"/>
<reference evidence="14" key="1">
    <citation type="submission" date="2021-01" db="UniProtKB">
        <authorList>
            <consortium name="EnsemblMetazoa"/>
        </authorList>
    </citation>
    <scope>IDENTIFICATION</scope>
</reference>
<sequence>MALDEWSLGSLNFNIKTIERDFLTKDDDGENNELVCLRVARFSKVPKIDFRKVRIGKKKTIKFEVFNPNNFSTSIQFKQFSNNDFYLEIANSSPSRQNEPASEEGIPLLLEPDQLKYVFVTWTPSSSGNMREVLTVQWDGGSKLQVIFLGNCPDEPQKKTAKIKKITKTETLSQKINNKGSNENRKALTAIQPVTPARRTTFLVNKHQSQLAVSDENKENSSISPISFEKPSNIPKKAQNSSRNRNTLKIAADNDPRRQTFNISKKEDASRNLFGTSSKKINKKPSAKPPTEPPNPTQPKPFLKRTSISQSLPKPTLKKGLAMKRLKLTKEANQTMPRHPMPFAAKNMFYDERWIEKQERGFTNWLNYLLTPFEENCPADNSQPQDRRETFTIDAQKKQEIAPTREVLSFRAYSLRRRMVQLRRSACRCYQSEDFRFVIQKIEKEVECGLISVRGEKHILADLGIKNQITKLLLSFNSLWLRIGLEVIYGEMILLHSNSDIHNLTKFISTRLLANPDIAAEYAHPTVPNYFKPGYEEALCKFALKKFLLLVSFLDHAKRKHLIDHDPCLFNKGSQIKATRDILLNFSKDFLKGEGDITKHLSYMGITIGHSQTVLDEYDFGIKNISVDLRDGVRLVRVVELLTKRWVLSSKLRLPAVSRLQKVHNVNVALECLKTCGLKFVQDAKRVVDGHREKTLLLLWQIIFSFQVGVLLEVDKLKEEVDYLTKSLKLHKQSLALLESLSGANFLGLDRRDSLDNEDSLYFKSDKLGLLLKWCKTVCAHYDVKIENFTVSFSDGIAFCCLVNFYHPDILPRSLINHETTQTCSVAQQEDGDIEDDFFYDNWTKCFSPSTGVNRRLETLLSNEKENYRVLNESIHELGGIPTMLRASDMSNTIPDEKVVITYVSYLCSRLLSIQKETRAARTIQLAWKKYSLSKKQTAYQIKHRAATKIQACFRGYITRMNYLFDRECVIICQSVARRWLTLRHLDVMDAAAYVIQCVYRDHLETSRLRYKFLQQRSSAIIIQRAYRQHLHNRLVIYHNAAYVIQQAWKQYRQQQDTTYYHQCATIIQSSWRRYCSRSHFVEFRKAAIVIQEWYRAFRSMHLQRDEFMQIVESTKRLQTWWRGCIETRSHRESFLEIRDASIKIQSWYKMTQQKRLYEKQQQSCTAIQKWWRSRKEGKIVRQEFERTRDACILLQAYFRRYLVQREIQRQQFCAKTIQHAWKGHLQTKNLSSLYQKKRTSSILIQSAYRGYVVRRERETRIRAASLIQECWRATKNGDTARKDYFNTKSAVIRLQAFARMLKARRDYLIAKHSAVLIQRAYRRHVTLRQERLVYKMHRSIVIVQSLVRCFIHRSRYLQKRKATIRIQQQWRARRAMLDERQRFNSLRGAVITLQSMHRMKVCRQRYLAQKRAAVHIQSFVRMRATMSKYEEMKEKAIQIQSIYRMVLIKRNYEQKRRSCLRIQTWWRCATQQRKYHQERNAVVVLQAFTRMVAARSLYLHQKKSAITLQSTVRSYLASKHYQLIKKSAIKIQATFRAFKSRKEFERKKCAVTMLSSRWKMVCAKRTYHQNRDQIIKMQSQVRCWMCQKKYRQTLNSVIKIQATYRMHEQQQSFVEKKQAAILVQSYFRCFVQRRKYLNMKKSCVQIQSIVRMSLAKKNYKKTLDSVIVIQKTVKCYQARQRFTSQKKAATTIQTSYRVFSCKMEYKRQRNFVIKIQAFARMFQARSKYLSKKYAITLIQSAWRTHATQNRYTRSRNAALKIQSVWRTYLTQKMEREQVIAATRIQSVFRMYITRNQYLCSRNSAIKIQSYWRMHTSRDLYQAQKQSALKIQTVWRSYQQNKIYSQQVRSAVHIQSVIRMYLQRCQYLKLKSAAVNIQKTYRAHQCQQTFKRILKSAILIQSIIRMSKEKRQYIEKRSAIVKIQSFVRCYNQRRQFQIQKNAVLKIQSIYRMVQARHILSQQKSAVLKIQSVWIMFQEIRLLNQQKSAVLKIQSVWRMVQVRRLLSQQKSAVLKIQSVWRMFQARRLLNQQKSAALKIQSVWRMVQVRRLLNQQKSAALKIQSVWRMHKDFSRFQLYKKSSITIQSVWRRYQQQRSYRKHLEGIVKIQSFYRMSRARSRFEQQRNAVIILQGYFRMLASRRVYSQKKQACVQIQSCWRRVSCQRAFIVKKRSAIRLQSVLRGFLARKEFARIQESAFQQCQTRAAVTIQSTVRMFIARQRFLRQRKACLIIQRRYRAYAVGYPCYLRYHVTRGAVITIQAMIRGSLVRRDIKTKSLAIIRLQSEVKRYVARKRYLELRAAVLVAQKNARKMIALRRYSDLKISVVVLQSYVRRALCMRRYNVLKKQDSASQTIQHFFKFVKARKIRQRLQQESIKRESAIVIQQCWSKYKMVKRQRTAATLIQGWYRGVKDARQQWRQYHITRGKVITVQACVRSHLARNSYIEKRSAAMTIQRWWKEALVAKQLRIEHLTYCKACCVIQRAFRRYRQREAALKIQSVFKMFVQRRHYLILLRATITIQSYFQQKTAVLTIEQWYTSQSQTRALRNEFVLNRKAALKIQSFFKMWIARKSFAVKRDSVISIQSYWRMWSESSSYQKQKSASLTIQRWYRSQKKSNHTRQQYLEIQKAVRKIQFAFRMSLARKSFLAKQEAVLTIQTYWRMASQRSKYQQQKRAVTILEGWYLSQIQGTQTRLHFLKMRQSVLHIQRNYRTWKNRRETSERIQMLVKQTKAVRTIENVYISYISMKTSRDWFLALRASSITIQRAFRLYWKTKEDRIQYNAALVIQSAFRSYLQQKHEKVLLEARKVIIKGFVQAARSCLGVLRIQRWYRCLVTEMRAREEQRRVNAVVKFQSLWKGYVVRRKIKDARLKEVRERIENANNNATEPMKLCNRTRSALDYLLKVKNLSTVYEALQQLDVSTSLSFRCCQRLVEDNALPVIFRIINYGNRSLPWISIKQVAFSILLNLAKCQFTYRSVYEENKSMEYLIDQMTNFRDKKTFIFPMACNLVTVLVHDNDIRTHLLGRPKVIGKFSSFYKLSERKQKMDTKRRQTMQQEKEQQYCKTAWHRRTSAVNSKDPHLAIQMLVKRLDLI</sequence>
<dbReference type="GO" id="GO:0051295">
    <property type="term" value="P:establishment of meiotic spindle localization"/>
    <property type="evidence" value="ECO:0007669"/>
    <property type="project" value="TreeGrafter"/>
</dbReference>
<dbReference type="FunFam" id="1.10.418.10:FF:000051">
    <property type="entry name" value="Abnormal spindle-like microcephaly-associated protein homolog"/>
    <property type="match status" value="1"/>
</dbReference>
<feature type="compositionally biased region" description="Basic and acidic residues" evidence="12">
    <location>
        <begin position="252"/>
        <end position="270"/>
    </location>
</feature>
<dbReference type="CDD" id="cd21223">
    <property type="entry name" value="CH_ASPM_rpt1"/>
    <property type="match status" value="1"/>
</dbReference>
<dbReference type="GO" id="GO:0005516">
    <property type="term" value="F:calmodulin binding"/>
    <property type="evidence" value="ECO:0007669"/>
    <property type="project" value="UniProtKB-KW"/>
</dbReference>
<dbReference type="EnsemblMetazoa" id="CLYHEMT014977.1">
    <property type="protein sequence ID" value="CLYHEMP014977.1"/>
    <property type="gene ID" value="CLYHEMG014977"/>
</dbReference>